<name>A0A5B9R3D2_9BACT</name>
<keyword evidence="1" id="KW-0812">Transmembrane</keyword>
<proteinExistence type="predicted"/>
<gene>
    <name evidence="2" type="ORF">UC8_28510</name>
</gene>
<dbReference type="Proteomes" id="UP000325286">
    <property type="component" value="Chromosome"/>
</dbReference>
<dbReference type="EMBL" id="CP042914">
    <property type="protein sequence ID" value="QEG40833.1"/>
    <property type="molecule type" value="Genomic_DNA"/>
</dbReference>
<keyword evidence="1" id="KW-0472">Membrane</keyword>
<dbReference type="OrthoDB" id="154078at2"/>
<evidence type="ECO:0000313" key="3">
    <source>
        <dbReference type="Proteomes" id="UP000325286"/>
    </source>
</evidence>
<dbReference type="Pfam" id="PF16316">
    <property type="entry name" value="DUF4956"/>
    <property type="match status" value="1"/>
</dbReference>
<evidence type="ECO:0008006" key="4">
    <source>
        <dbReference type="Google" id="ProtNLM"/>
    </source>
</evidence>
<reference evidence="2 3" key="1">
    <citation type="submission" date="2019-08" db="EMBL/GenBank/DDBJ databases">
        <title>Deep-cultivation of Planctomycetes and their phenomic and genomic characterization uncovers novel biology.</title>
        <authorList>
            <person name="Wiegand S."/>
            <person name="Jogler M."/>
            <person name="Boedeker C."/>
            <person name="Pinto D."/>
            <person name="Vollmers J."/>
            <person name="Rivas-Marin E."/>
            <person name="Kohn T."/>
            <person name="Peeters S.H."/>
            <person name="Heuer A."/>
            <person name="Rast P."/>
            <person name="Oberbeckmann S."/>
            <person name="Bunk B."/>
            <person name="Jeske O."/>
            <person name="Meyerdierks A."/>
            <person name="Storesund J.E."/>
            <person name="Kallscheuer N."/>
            <person name="Luecker S."/>
            <person name="Lage O.M."/>
            <person name="Pohl T."/>
            <person name="Merkel B.J."/>
            <person name="Hornburger P."/>
            <person name="Mueller R.-W."/>
            <person name="Bruemmer F."/>
            <person name="Labrenz M."/>
            <person name="Spormann A.M."/>
            <person name="Op den Camp H."/>
            <person name="Overmann J."/>
            <person name="Amann R."/>
            <person name="Jetten M.S.M."/>
            <person name="Mascher T."/>
            <person name="Medema M.H."/>
            <person name="Devos D.P."/>
            <person name="Kaster A.-K."/>
            <person name="Ovreas L."/>
            <person name="Rohde M."/>
            <person name="Galperin M.Y."/>
            <person name="Jogler C."/>
        </authorList>
    </citation>
    <scope>NUCLEOTIDE SEQUENCE [LARGE SCALE GENOMIC DNA]</scope>
    <source>
        <strain evidence="2 3">UC8</strain>
    </source>
</reference>
<feature type="transmembrane region" description="Helical" evidence="1">
    <location>
        <begin position="20"/>
        <end position="40"/>
    </location>
</feature>
<evidence type="ECO:0000256" key="1">
    <source>
        <dbReference type="SAM" id="Phobius"/>
    </source>
</evidence>
<accession>A0A5B9R3D2</accession>
<dbReference type="KEGG" id="rul:UC8_28510"/>
<evidence type="ECO:0000313" key="2">
    <source>
        <dbReference type="EMBL" id="QEG40833.1"/>
    </source>
</evidence>
<feature type="transmembrane region" description="Helical" evidence="1">
    <location>
        <begin position="47"/>
        <end position="66"/>
    </location>
</feature>
<feature type="transmembrane region" description="Helical" evidence="1">
    <location>
        <begin position="72"/>
        <end position="89"/>
    </location>
</feature>
<protein>
    <recommendedName>
        <fullName evidence="4">DUF4956 domain-containing protein</fullName>
    </recommendedName>
</protein>
<organism evidence="2 3">
    <name type="scientific">Roseimaritima ulvae</name>
    <dbReference type="NCBI Taxonomy" id="980254"/>
    <lineage>
        <taxon>Bacteria</taxon>
        <taxon>Pseudomonadati</taxon>
        <taxon>Planctomycetota</taxon>
        <taxon>Planctomycetia</taxon>
        <taxon>Pirellulales</taxon>
        <taxon>Pirellulaceae</taxon>
        <taxon>Roseimaritima</taxon>
    </lineage>
</organism>
<keyword evidence="3" id="KW-1185">Reference proteome</keyword>
<dbReference type="InterPro" id="IPR032531">
    <property type="entry name" value="DUF4956"/>
</dbReference>
<dbReference type="AlphaFoldDB" id="A0A5B9R3D2"/>
<sequence length="221" mass="25091">MALMEFLEIPLYDDDLIKLLVRFGINLFFLTLVVYFAIYPTQRQREFAFTAVMLNVTVFFICFTLKKLEIDIGMALGLFAIFGVLRYRTDTICTKEMTYLFIVIGLAVINSLSNKKTSYVELATVNMFIFAGAMLKEWMVGRGQTEAVPKKNGEGKNGNGSSGKAAKYTIEYDKPEWLGESMREPLLDDLRARTGMPITRVQVKSIDLQQNKATLQVWCDA</sequence>
<keyword evidence="1" id="KW-1133">Transmembrane helix</keyword>